<organism evidence="4">
    <name type="scientific">Streptomyces sp. NBC_00093</name>
    <dbReference type="NCBI Taxonomy" id="2975649"/>
    <lineage>
        <taxon>Bacteria</taxon>
        <taxon>Bacillati</taxon>
        <taxon>Actinomycetota</taxon>
        <taxon>Actinomycetes</taxon>
        <taxon>Kitasatosporales</taxon>
        <taxon>Streptomycetaceae</taxon>
        <taxon>Streptomyces</taxon>
    </lineage>
</organism>
<dbReference type="SUPFAM" id="SSF51735">
    <property type="entry name" value="NAD(P)-binding Rossmann-fold domains"/>
    <property type="match status" value="1"/>
</dbReference>
<evidence type="ECO:0000256" key="1">
    <source>
        <dbReference type="ARBA" id="ARBA00023002"/>
    </source>
</evidence>
<accession>A0AAU1ZU01</accession>
<proteinExistence type="predicted"/>
<dbReference type="InterPro" id="IPR055170">
    <property type="entry name" value="GFO_IDH_MocA-like_dom"/>
</dbReference>
<dbReference type="Gene3D" id="3.40.50.720">
    <property type="entry name" value="NAD(P)-binding Rossmann-like Domain"/>
    <property type="match status" value="1"/>
</dbReference>
<dbReference type="SUPFAM" id="SSF55347">
    <property type="entry name" value="Glyceraldehyde-3-phosphate dehydrogenase-like, C-terminal domain"/>
    <property type="match status" value="1"/>
</dbReference>
<dbReference type="InterPro" id="IPR036291">
    <property type="entry name" value="NAD(P)-bd_dom_sf"/>
</dbReference>
<dbReference type="InterPro" id="IPR050463">
    <property type="entry name" value="Gfo/Idh/MocA_oxidrdct_glycsds"/>
</dbReference>
<gene>
    <name evidence="4" type="ORF">OHA22_04955</name>
</gene>
<evidence type="ECO:0000259" key="2">
    <source>
        <dbReference type="Pfam" id="PF01408"/>
    </source>
</evidence>
<feature type="domain" description="GFO/IDH/MocA-like oxidoreductase" evidence="3">
    <location>
        <begin position="135"/>
        <end position="268"/>
    </location>
</feature>
<dbReference type="Pfam" id="PF22725">
    <property type="entry name" value="GFO_IDH_MocA_C3"/>
    <property type="match status" value="1"/>
</dbReference>
<dbReference type="PANTHER" id="PTHR43818:SF11">
    <property type="entry name" value="BCDNA.GH03377"/>
    <property type="match status" value="1"/>
</dbReference>
<dbReference type="AlphaFoldDB" id="A0AAU1ZU01"/>
<evidence type="ECO:0000259" key="3">
    <source>
        <dbReference type="Pfam" id="PF22725"/>
    </source>
</evidence>
<dbReference type="GO" id="GO:0000166">
    <property type="term" value="F:nucleotide binding"/>
    <property type="evidence" value="ECO:0007669"/>
    <property type="project" value="InterPro"/>
</dbReference>
<dbReference type="Pfam" id="PF01408">
    <property type="entry name" value="GFO_IDH_MocA"/>
    <property type="match status" value="1"/>
</dbReference>
<evidence type="ECO:0000313" key="4">
    <source>
        <dbReference type="EMBL" id="WTT14916.1"/>
    </source>
</evidence>
<sequence>MNRPTPRANIGVVGAGVVFDAYALGLAWYGDLPVVRVADIDVGRARAKAELHAIPAYGTPEELYADPDVDVVVNITPPVAHWEVTRDALAAGKHVYSEKPLAATAELARANLDQARAAGRVLAGAPDTFLGTAGQTARAAVDRGLIGTPFAATSFVRSPRVETKHPNPGFFYQPGGGPTLDWGPYHVAALVNLLGPVAEVVGTSAIPTPRIAVTAPDRVVDEVEVTVPTTTASILRTVSGVIVSTLYSFDIWDMTLPHIEVYGTEGTLNIPNPNHHDAPVLIKRRTDADWSELPPVLPPTCDPAVRLFRGHGVNDLVESLSGEPLRVSGEFALHILEVLEAIEQSTFAGGVRAIKSTAVQPAPVAAADSASA</sequence>
<protein>
    <submittedName>
        <fullName evidence="4">Gfo/Idh/MocA family oxidoreductase</fullName>
    </submittedName>
</protein>
<dbReference type="Gene3D" id="3.30.360.10">
    <property type="entry name" value="Dihydrodipicolinate Reductase, domain 2"/>
    <property type="match status" value="1"/>
</dbReference>
<dbReference type="InterPro" id="IPR000683">
    <property type="entry name" value="Gfo/Idh/MocA-like_OxRdtase_N"/>
</dbReference>
<dbReference type="GO" id="GO:0016491">
    <property type="term" value="F:oxidoreductase activity"/>
    <property type="evidence" value="ECO:0007669"/>
    <property type="project" value="UniProtKB-KW"/>
</dbReference>
<keyword evidence="1" id="KW-0560">Oxidoreductase</keyword>
<feature type="domain" description="Gfo/Idh/MocA-like oxidoreductase N-terminal" evidence="2">
    <location>
        <begin position="9"/>
        <end position="122"/>
    </location>
</feature>
<dbReference type="EMBL" id="CP108222">
    <property type="protein sequence ID" value="WTT14916.1"/>
    <property type="molecule type" value="Genomic_DNA"/>
</dbReference>
<dbReference type="PANTHER" id="PTHR43818">
    <property type="entry name" value="BCDNA.GH03377"/>
    <property type="match status" value="1"/>
</dbReference>
<reference evidence="4" key="1">
    <citation type="submission" date="2022-10" db="EMBL/GenBank/DDBJ databases">
        <title>The complete genomes of actinobacterial strains from the NBC collection.</title>
        <authorList>
            <person name="Joergensen T.S."/>
            <person name="Alvarez Arevalo M."/>
            <person name="Sterndorff E.B."/>
            <person name="Faurdal D."/>
            <person name="Vuksanovic O."/>
            <person name="Mourched A.-S."/>
            <person name="Charusanti P."/>
            <person name="Shaw S."/>
            <person name="Blin K."/>
            <person name="Weber T."/>
        </authorList>
    </citation>
    <scope>NUCLEOTIDE SEQUENCE</scope>
    <source>
        <strain evidence="4">NBC_00093</strain>
    </source>
</reference>
<name>A0AAU1ZU01_9ACTN</name>